<dbReference type="Pfam" id="PF09724">
    <property type="entry name" value="Dcc1"/>
    <property type="match status" value="1"/>
</dbReference>
<dbReference type="GO" id="GO:0000785">
    <property type="term" value="C:chromatin"/>
    <property type="evidence" value="ECO:0007669"/>
    <property type="project" value="TreeGrafter"/>
</dbReference>
<dbReference type="GO" id="GO:0031390">
    <property type="term" value="C:Ctf18 RFC-like complex"/>
    <property type="evidence" value="ECO:0007669"/>
    <property type="project" value="InterPro"/>
</dbReference>
<keyword evidence="6 8" id="KW-0472">Membrane</keyword>
<evidence type="ECO:0000313" key="10">
    <source>
        <dbReference type="Proteomes" id="UP000383932"/>
    </source>
</evidence>
<dbReference type="SUPFAM" id="SSF81338">
    <property type="entry name" value="Aquaporin-like"/>
    <property type="match status" value="1"/>
</dbReference>
<dbReference type="InterPro" id="IPR023271">
    <property type="entry name" value="Aquaporin-like"/>
</dbReference>
<comment type="similarity">
    <text evidence="2">Belongs to the DCC1 family.</text>
</comment>
<dbReference type="InterPro" id="IPR019128">
    <property type="entry name" value="Dcc1"/>
</dbReference>
<feature type="transmembrane region" description="Helical" evidence="8">
    <location>
        <begin position="207"/>
        <end position="226"/>
    </location>
</feature>
<dbReference type="Pfam" id="PF00230">
    <property type="entry name" value="MIP"/>
    <property type="match status" value="1"/>
</dbReference>
<evidence type="ECO:0000256" key="6">
    <source>
        <dbReference type="ARBA" id="ARBA00023136"/>
    </source>
</evidence>
<dbReference type="GO" id="GO:0016020">
    <property type="term" value="C:membrane"/>
    <property type="evidence" value="ECO:0007669"/>
    <property type="project" value="UniProtKB-SubCell"/>
</dbReference>
<feature type="region of interest" description="Disordered" evidence="7">
    <location>
        <begin position="1064"/>
        <end position="1087"/>
    </location>
</feature>
<dbReference type="Gene3D" id="1.20.1080.10">
    <property type="entry name" value="Glycerol uptake facilitator protein"/>
    <property type="match status" value="1"/>
</dbReference>
<evidence type="ECO:0000256" key="5">
    <source>
        <dbReference type="ARBA" id="ARBA00022989"/>
    </source>
</evidence>
<accession>A0A5N5QGV9</accession>
<comment type="subcellular location">
    <subcellularLocation>
        <location evidence="1">Membrane</location>
        <topology evidence="1">Multi-pass membrane protein</topology>
    </subcellularLocation>
</comment>
<feature type="transmembrane region" description="Helical" evidence="8">
    <location>
        <begin position="285"/>
        <end position="304"/>
    </location>
</feature>
<feature type="compositionally biased region" description="Polar residues" evidence="7">
    <location>
        <begin position="355"/>
        <end position="367"/>
    </location>
</feature>
<dbReference type="GO" id="GO:0015267">
    <property type="term" value="F:channel activity"/>
    <property type="evidence" value="ECO:0007669"/>
    <property type="project" value="InterPro"/>
</dbReference>
<keyword evidence="10" id="KW-1185">Reference proteome</keyword>
<keyword evidence="4" id="KW-0235">DNA replication</keyword>
<dbReference type="PRINTS" id="PR00783">
    <property type="entry name" value="MINTRINSICP"/>
</dbReference>
<dbReference type="GO" id="GO:0000775">
    <property type="term" value="C:chromosome, centromeric region"/>
    <property type="evidence" value="ECO:0007669"/>
    <property type="project" value="TreeGrafter"/>
</dbReference>
<evidence type="ECO:0000256" key="7">
    <source>
        <dbReference type="SAM" id="MobiDB-lite"/>
    </source>
</evidence>
<dbReference type="PANTHER" id="PTHR13395:SF6">
    <property type="entry name" value="SISTER CHROMATID COHESION PROTEIN DCC1"/>
    <property type="match status" value="1"/>
</dbReference>
<evidence type="ECO:0000256" key="8">
    <source>
        <dbReference type="SAM" id="Phobius"/>
    </source>
</evidence>
<reference evidence="9 10" key="1">
    <citation type="journal article" date="2019" name="Fungal Biol. Biotechnol.">
        <title>Draft genome sequence of fastidious pathogen Ceratobasidium theobromae, which causes vascular-streak dieback in Theobroma cacao.</title>
        <authorList>
            <person name="Ali S.S."/>
            <person name="Asman A."/>
            <person name="Shao J."/>
            <person name="Firmansyah A.P."/>
            <person name="Susilo A.W."/>
            <person name="Rosmana A."/>
            <person name="McMahon P."/>
            <person name="Junaid M."/>
            <person name="Guest D."/>
            <person name="Kheng T.Y."/>
            <person name="Meinhardt L.W."/>
            <person name="Bailey B.A."/>
        </authorList>
    </citation>
    <scope>NUCLEOTIDE SEQUENCE [LARGE SCALE GENOMIC DNA]</scope>
    <source>
        <strain evidence="9 10">CT2</strain>
    </source>
</reference>
<proteinExistence type="inferred from homology"/>
<dbReference type="Proteomes" id="UP000383932">
    <property type="component" value="Unassembled WGS sequence"/>
</dbReference>
<sequence length="1156" mass="125435">MTDHEQSRAFHTRPHRHQGELEIGVTQAVGHGKESLHVVDIAPVPNFIRTWERTRPVWLMEMVAESWGVFCYTYAGVGATAALVITGAAQEENLGGLLNVAFAYGFGIAFAIITAASTSGGHFNPCVTIALCIFRGFPLRKVPRYIFSQCLGAFIASICVWGQYHRELGLLTTALKAAGKEAQIFSSSGPAGVIAIFPAAGASMGRVFLNEFIVDFFLGIVIWACLDPANPFVSAASVPFAIGMAYTAMIIGYVPGTIATNAARDFGARCAAAAIWGKDAFPSPYSAISTLANIPAMICAAAFYEIFMSDSSRVIVGHAETLHHNAQAHAHHRRLANEMKGESPAAIKRELGRVLTQNRAPTERTSGNGSGTDVDLKEKDAPDYCLVELTPDVVELAKQGQEILSIRGQPDDDAVLCTPSKTYALRSITLSNKFLIISHGGSGFKTTDDSQSELRTDVTNSLVISGEVSEILELVPTVPRLEKLLHHLRGCDYNDDESDEETYESNVNDPLRKRRVTFEELRNVVQASDAELEDGLRKARVLNLGGTLRPLPLASLNEILVTTLLTIASTGLPRPPKPIPLDQLMQNLEDEFQVDSAIVEHIVDWYGTVTGTGKDRKWEADMEAIVGEIGVGLLRRAVDEPIEEQVFLENWREQVGDMFAEYIELALLDGNCLSTTVTSLTGCPSNTLSYYPRSALPTDPAQRFQALFLTRARWKVEDVSVYLEDIAVDKKERDRLMLKYTRQITEPDGVWATARVRLYLSGLMYRIPTVILEGATLPRRGGSRHDPDYDCLGIEASVAPTTMDTLTVTVTFSTRSLAGIPTRGAEASQFTPVNQPTTTGVSGSGSNGGFNNGGGTGGTLYLFTFLTTLLLLLAVSCGIVIRSFILRRRFHRRVEEAIAAGVLLPSQAGDIGMGPGGSINVFRRHLGEKPKMWEVWIDEQSLDYKHASLACEWPKIQPVAATQVSDVPAKPNPRPVEEAPPTPAPTSVLGRITSRFPVRRAQRNLTPNNPTTATPEVTLSALSHGNSVLGQRLANEAQPPKDDSEGSAVDDNRSVQVTVFIAMPDPSRSRYSTGGSPTDDSQGESGGIKGAQIVVLVISTRFQSEVLGKQRSLEMPSISVEDRELPEICIGVAQAQIMRDVSSVPSPEQAPNTPKS</sequence>
<feature type="compositionally biased region" description="Pro residues" evidence="7">
    <location>
        <begin position="970"/>
        <end position="984"/>
    </location>
</feature>
<evidence type="ECO:0000256" key="1">
    <source>
        <dbReference type="ARBA" id="ARBA00004141"/>
    </source>
</evidence>
<dbReference type="AlphaFoldDB" id="A0A5N5QGV9"/>
<feature type="transmembrane region" description="Helical" evidence="8">
    <location>
        <begin position="184"/>
        <end position="200"/>
    </location>
</feature>
<keyword evidence="3 8" id="KW-0812">Transmembrane</keyword>
<dbReference type="PANTHER" id="PTHR13395">
    <property type="entry name" value="SISTER CHROMATID COHESION PROTEIN DCC1-RELATED"/>
    <property type="match status" value="1"/>
</dbReference>
<protein>
    <submittedName>
        <fullName evidence="9">Uncharacterized protein</fullName>
    </submittedName>
</protein>
<feature type="transmembrane region" description="Helical" evidence="8">
    <location>
        <begin position="860"/>
        <end position="885"/>
    </location>
</feature>
<feature type="compositionally biased region" description="Polar residues" evidence="7">
    <location>
        <begin position="1069"/>
        <end position="1080"/>
    </location>
</feature>
<feature type="transmembrane region" description="Helical" evidence="8">
    <location>
        <begin position="67"/>
        <end position="89"/>
    </location>
</feature>
<dbReference type="OrthoDB" id="3222at2759"/>
<feature type="region of interest" description="Disordered" evidence="7">
    <location>
        <begin position="965"/>
        <end position="990"/>
    </location>
</feature>
<evidence type="ECO:0000256" key="2">
    <source>
        <dbReference type="ARBA" id="ARBA00007017"/>
    </source>
</evidence>
<dbReference type="InterPro" id="IPR000425">
    <property type="entry name" value="MIP"/>
</dbReference>
<evidence type="ECO:0000313" key="9">
    <source>
        <dbReference type="EMBL" id="KAB5590773.1"/>
    </source>
</evidence>
<dbReference type="EMBL" id="SSOP01000146">
    <property type="protein sequence ID" value="KAB5590773.1"/>
    <property type="molecule type" value="Genomic_DNA"/>
</dbReference>
<feature type="region of interest" description="Disordered" evidence="7">
    <location>
        <begin position="352"/>
        <end position="375"/>
    </location>
</feature>
<feature type="transmembrane region" description="Helical" evidence="8">
    <location>
        <begin position="96"/>
        <end position="116"/>
    </location>
</feature>
<gene>
    <name evidence="9" type="ORF">CTheo_5800</name>
</gene>
<feature type="transmembrane region" description="Helical" evidence="8">
    <location>
        <begin position="145"/>
        <end position="164"/>
    </location>
</feature>
<feature type="transmembrane region" description="Helical" evidence="8">
    <location>
        <begin position="232"/>
        <end position="254"/>
    </location>
</feature>
<dbReference type="GO" id="GO:0006260">
    <property type="term" value="P:DNA replication"/>
    <property type="evidence" value="ECO:0007669"/>
    <property type="project" value="UniProtKB-KW"/>
</dbReference>
<evidence type="ECO:0000256" key="4">
    <source>
        <dbReference type="ARBA" id="ARBA00022705"/>
    </source>
</evidence>
<comment type="caution">
    <text evidence="9">The sequence shown here is derived from an EMBL/GenBank/DDBJ whole genome shotgun (WGS) entry which is preliminary data.</text>
</comment>
<feature type="region of interest" description="Disordered" evidence="7">
    <location>
        <begin position="1035"/>
        <end position="1054"/>
    </location>
</feature>
<evidence type="ECO:0000256" key="3">
    <source>
        <dbReference type="ARBA" id="ARBA00022692"/>
    </source>
</evidence>
<keyword evidence="5 8" id="KW-1133">Transmembrane helix</keyword>
<name>A0A5N5QGV9_9AGAM</name>
<dbReference type="GO" id="GO:0034088">
    <property type="term" value="P:maintenance of mitotic sister chromatid cohesion"/>
    <property type="evidence" value="ECO:0007669"/>
    <property type="project" value="TreeGrafter"/>
</dbReference>
<organism evidence="9 10">
    <name type="scientific">Ceratobasidium theobromae</name>
    <dbReference type="NCBI Taxonomy" id="1582974"/>
    <lineage>
        <taxon>Eukaryota</taxon>
        <taxon>Fungi</taxon>
        <taxon>Dikarya</taxon>
        <taxon>Basidiomycota</taxon>
        <taxon>Agaricomycotina</taxon>
        <taxon>Agaricomycetes</taxon>
        <taxon>Cantharellales</taxon>
        <taxon>Ceratobasidiaceae</taxon>
        <taxon>Ceratobasidium</taxon>
    </lineage>
</organism>